<feature type="compositionally biased region" description="Basic and acidic residues" evidence="7">
    <location>
        <begin position="130"/>
        <end position="141"/>
    </location>
</feature>
<dbReference type="GO" id="GO:0003677">
    <property type="term" value="F:DNA binding"/>
    <property type="evidence" value="ECO:0007669"/>
    <property type="project" value="TreeGrafter"/>
</dbReference>
<dbReference type="Pfam" id="PF07962">
    <property type="entry name" value="Swi3"/>
    <property type="match status" value="1"/>
</dbReference>
<comment type="subcellular location">
    <subcellularLocation>
        <location evidence="1 6">Nucleus</location>
    </subcellularLocation>
</comment>
<dbReference type="PANTHER" id="PTHR13220:SF11">
    <property type="entry name" value="TIMELESS-INTERACTING PROTEIN"/>
    <property type="match status" value="1"/>
</dbReference>
<comment type="similarity">
    <text evidence="2 6">Belongs to the CSM3 family.</text>
</comment>
<dbReference type="InterPro" id="IPR040038">
    <property type="entry name" value="TIPIN/Csm3/Swi3"/>
</dbReference>
<gene>
    <name evidence="9" type="ORF">OBBRIDRAFT_816809</name>
</gene>
<evidence type="ECO:0000313" key="9">
    <source>
        <dbReference type="EMBL" id="OCH94933.1"/>
    </source>
</evidence>
<dbReference type="EMBL" id="KV722339">
    <property type="protein sequence ID" value="OCH94933.1"/>
    <property type="molecule type" value="Genomic_DNA"/>
</dbReference>
<feature type="compositionally biased region" description="Polar residues" evidence="7">
    <location>
        <begin position="372"/>
        <end position="382"/>
    </location>
</feature>
<feature type="compositionally biased region" description="Low complexity" evidence="7">
    <location>
        <begin position="15"/>
        <end position="26"/>
    </location>
</feature>
<evidence type="ECO:0000313" key="10">
    <source>
        <dbReference type="Proteomes" id="UP000250043"/>
    </source>
</evidence>
<dbReference type="InterPro" id="IPR012923">
    <property type="entry name" value="Csm3"/>
</dbReference>
<dbReference type="GO" id="GO:0031298">
    <property type="term" value="C:replication fork protection complex"/>
    <property type="evidence" value="ECO:0007669"/>
    <property type="project" value="TreeGrafter"/>
</dbReference>
<dbReference type="PANTHER" id="PTHR13220">
    <property type="entry name" value="TIMELESS INTERACTING-RELATED"/>
    <property type="match status" value="1"/>
</dbReference>
<dbReference type="GO" id="GO:0000076">
    <property type="term" value="P:DNA replication checkpoint signaling"/>
    <property type="evidence" value="ECO:0007669"/>
    <property type="project" value="UniProtKB-UniRule"/>
</dbReference>
<dbReference type="GO" id="GO:0031297">
    <property type="term" value="P:replication fork processing"/>
    <property type="evidence" value="ECO:0007669"/>
    <property type="project" value="UniProtKB-UniRule"/>
</dbReference>
<dbReference type="AlphaFoldDB" id="A0A8E2DSF3"/>
<keyword evidence="3 6" id="KW-0227">DNA damage</keyword>
<dbReference type="GO" id="GO:0043111">
    <property type="term" value="P:replication fork arrest"/>
    <property type="evidence" value="ECO:0007669"/>
    <property type="project" value="TreeGrafter"/>
</dbReference>
<evidence type="ECO:0000256" key="5">
    <source>
        <dbReference type="ARBA" id="ARBA00023306"/>
    </source>
</evidence>
<comment type="function">
    <text evidence="6">Plays an important role in the control of DNA replication and the maintenance of replication fork stability.</text>
</comment>
<organism evidence="9 10">
    <name type="scientific">Obba rivulosa</name>
    <dbReference type="NCBI Taxonomy" id="1052685"/>
    <lineage>
        <taxon>Eukaryota</taxon>
        <taxon>Fungi</taxon>
        <taxon>Dikarya</taxon>
        <taxon>Basidiomycota</taxon>
        <taxon>Agaricomycotina</taxon>
        <taxon>Agaricomycetes</taxon>
        <taxon>Polyporales</taxon>
        <taxon>Gelatoporiaceae</taxon>
        <taxon>Obba</taxon>
    </lineage>
</organism>
<proteinExistence type="inferred from homology"/>
<evidence type="ECO:0000256" key="3">
    <source>
        <dbReference type="ARBA" id="ARBA00022763"/>
    </source>
</evidence>
<feature type="compositionally biased region" description="Basic and acidic residues" evidence="7">
    <location>
        <begin position="394"/>
        <end position="405"/>
    </location>
</feature>
<feature type="compositionally biased region" description="Polar residues" evidence="7">
    <location>
        <begin position="292"/>
        <end position="301"/>
    </location>
</feature>
<feature type="domain" description="Chromosome segregation in meiosis protein 3" evidence="8">
    <location>
        <begin position="157"/>
        <end position="237"/>
    </location>
</feature>
<reference evidence="9 10" key="1">
    <citation type="submission" date="2016-07" db="EMBL/GenBank/DDBJ databases">
        <title>Draft genome of the white-rot fungus Obba rivulosa 3A-2.</title>
        <authorList>
            <consortium name="DOE Joint Genome Institute"/>
            <person name="Miettinen O."/>
            <person name="Riley R."/>
            <person name="Acob R."/>
            <person name="Barry K."/>
            <person name="Cullen D."/>
            <person name="De Vries R."/>
            <person name="Hainaut M."/>
            <person name="Hatakka A."/>
            <person name="Henrissat B."/>
            <person name="Hilden K."/>
            <person name="Kuo R."/>
            <person name="Labutti K."/>
            <person name="Lipzen A."/>
            <person name="Makela M.R."/>
            <person name="Sandor L."/>
            <person name="Spatafora J.W."/>
            <person name="Grigoriev I.V."/>
            <person name="Hibbett D.S."/>
        </authorList>
    </citation>
    <scope>NUCLEOTIDE SEQUENCE [LARGE SCALE GENOMIC DNA]</scope>
    <source>
        <strain evidence="9 10">3A-2</strain>
    </source>
</reference>
<dbReference type="GO" id="GO:0006974">
    <property type="term" value="P:DNA damage response"/>
    <property type="evidence" value="ECO:0007669"/>
    <property type="project" value="UniProtKB-KW"/>
</dbReference>
<evidence type="ECO:0000259" key="8">
    <source>
        <dbReference type="Pfam" id="PF07962"/>
    </source>
</evidence>
<evidence type="ECO:0000256" key="4">
    <source>
        <dbReference type="ARBA" id="ARBA00023242"/>
    </source>
</evidence>
<dbReference type="OrthoDB" id="437078at2759"/>
<evidence type="ECO:0000256" key="1">
    <source>
        <dbReference type="ARBA" id="ARBA00004123"/>
    </source>
</evidence>
<name>A0A8E2DSF3_9APHY</name>
<keyword evidence="4 6" id="KW-0539">Nucleus</keyword>
<evidence type="ECO:0000256" key="6">
    <source>
        <dbReference type="RuleBase" id="RU366049"/>
    </source>
</evidence>
<feature type="region of interest" description="Disordered" evidence="7">
    <location>
        <begin position="1"/>
        <end position="84"/>
    </location>
</feature>
<sequence>MASVALEDIWDAPITQSPPRTSPSRQPDAESPTALARTSTRPRSTLFLDSDESEPESNKPPVTQASRRPAAERPDVDALFDDLDDDPEYAFQELAPALDLDALRREADAKNARARASDLLMRDTSSAGRQVDDPASKKEGNEDGEDGKKKRKPVPRLDEARLLGADGFPALVKQAKNFHPRGKGQELADLNSLLKVYQFWTQKMYPKTQFRDTVHRVEKLCHSKRMHVALSVWRDEAKGLVNGRKPGNTAIDLTSDSDHDSDEAMDTGNGKRNSTSRQGDNILSTPRMLSVPPSSASEAMSSDALNDFDIDAMVREDEERQAAQMFVAAPAFRPSRGNDVAMDEDEAMWDELMSGIDTETMFQHPPVITTTHVPSGTSNAVSAASREPDEDMWDLVREFEAEEARLPSTTSRQGPDRPDAESGVQESRSVQASNDEGWDEMYL</sequence>
<dbReference type="Proteomes" id="UP000250043">
    <property type="component" value="Unassembled WGS sequence"/>
</dbReference>
<keyword evidence="5 6" id="KW-0131">Cell cycle</keyword>
<evidence type="ECO:0000256" key="7">
    <source>
        <dbReference type="SAM" id="MobiDB-lite"/>
    </source>
</evidence>
<feature type="region of interest" description="Disordered" evidence="7">
    <location>
        <begin position="108"/>
        <end position="157"/>
    </location>
</feature>
<accession>A0A8E2DSF3</accession>
<feature type="region of interest" description="Disordered" evidence="7">
    <location>
        <begin position="241"/>
        <end position="301"/>
    </location>
</feature>
<feature type="compositionally biased region" description="Polar residues" evidence="7">
    <location>
        <begin position="424"/>
        <end position="434"/>
    </location>
</feature>
<keyword evidence="10" id="KW-1185">Reference proteome</keyword>
<protein>
    <recommendedName>
        <fullName evidence="6">Chromosome segregation in meiosis protein</fullName>
    </recommendedName>
</protein>
<feature type="compositionally biased region" description="Polar residues" evidence="7">
    <location>
        <begin position="270"/>
        <end position="284"/>
    </location>
</feature>
<feature type="region of interest" description="Disordered" evidence="7">
    <location>
        <begin position="372"/>
        <end position="443"/>
    </location>
</feature>
<evidence type="ECO:0000256" key="2">
    <source>
        <dbReference type="ARBA" id="ARBA00006075"/>
    </source>
</evidence>